<feature type="domain" description="DUF6455" evidence="2">
    <location>
        <begin position="58"/>
        <end position="115"/>
    </location>
</feature>
<keyword evidence="1" id="KW-0812">Transmembrane</keyword>
<dbReference type="InterPro" id="IPR045601">
    <property type="entry name" value="DUF6455"/>
</dbReference>
<evidence type="ECO:0000313" key="3">
    <source>
        <dbReference type="EMBL" id="TCK18804.1"/>
    </source>
</evidence>
<evidence type="ECO:0000313" key="4">
    <source>
        <dbReference type="Proteomes" id="UP000295707"/>
    </source>
</evidence>
<comment type="caution">
    <text evidence="3">The sequence shown here is derived from an EMBL/GenBank/DDBJ whole genome shotgun (WGS) entry which is preliminary data.</text>
</comment>
<evidence type="ECO:0000259" key="2">
    <source>
        <dbReference type="Pfam" id="PF20056"/>
    </source>
</evidence>
<feature type="transmembrane region" description="Helical" evidence="1">
    <location>
        <begin position="6"/>
        <end position="28"/>
    </location>
</feature>
<dbReference type="Proteomes" id="UP000295707">
    <property type="component" value="Unassembled WGS sequence"/>
</dbReference>
<accession>A0A4R1HA51</accession>
<dbReference type="RefSeq" id="WP_132972924.1">
    <property type="nucleotide sequence ID" value="NZ_SMFX01000001.1"/>
</dbReference>
<evidence type="ECO:0000256" key="1">
    <source>
        <dbReference type="SAM" id="Phobius"/>
    </source>
</evidence>
<protein>
    <recommendedName>
        <fullName evidence="2">DUF6455 domain-containing protein</fullName>
    </recommendedName>
</protein>
<dbReference type="Pfam" id="PF20056">
    <property type="entry name" value="DUF6455"/>
    <property type="match status" value="1"/>
</dbReference>
<proteinExistence type="predicted"/>
<keyword evidence="1" id="KW-1133">Transmembrane helix</keyword>
<dbReference type="EMBL" id="SMFX01000001">
    <property type="protein sequence ID" value="TCK18804.1"/>
    <property type="molecule type" value="Genomic_DNA"/>
</dbReference>
<dbReference type="AlphaFoldDB" id="A0A4R1HA51"/>
<keyword evidence="4" id="KW-1185">Reference proteome</keyword>
<reference evidence="3 4" key="1">
    <citation type="submission" date="2019-03" db="EMBL/GenBank/DDBJ databases">
        <title>Genomic Encyclopedia of Type Strains, Phase IV (KMG-IV): sequencing the most valuable type-strain genomes for metagenomic binning, comparative biology and taxonomic classification.</title>
        <authorList>
            <person name="Goeker M."/>
        </authorList>
    </citation>
    <scope>NUCLEOTIDE SEQUENCE [LARGE SCALE GENOMIC DNA]</scope>
    <source>
        <strain evidence="3 4">DSM 19610</strain>
    </source>
</reference>
<sequence length="121" mass="13573">MNLFSLIIAGLFTVLSVAFVALLALAITRNLQVGQRYRQAIARQLSKLRLARMLGIHHIDQDAYLHAQSVLSIRDQIKRCSECSSTEDCDRLLNEGMGDESDFCENDEALRKVRDKLAPAP</sequence>
<keyword evidence="1" id="KW-0472">Membrane</keyword>
<name>A0A4R1HA51_9GAMM</name>
<gene>
    <name evidence="3" type="ORF">DFR30_2089</name>
</gene>
<organism evidence="3 4">
    <name type="scientific">Thiogranum longum</name>
    <dbReference type="NCBI Taxonomy" id="1537524"/>
    <lineage>
        <taxon>Bacteria</taxon>
        <taxon>Pseudomonadati</taxon>
        <taxon>Pseudomonadota</taxon>
        <taxon>Gammaproteobacteria</taxon>
        <taxon>Chromatiales</taxon>
        <taxon>Ectothiorhodospiraceae</taxon>
        <taxon>Thiogranum</taxon>
    </lineage>
</organism>